<gene>
    <name evidence="2" type="primary">RvY_10830-1</name>
    <name evidence="2" type="synonym">RvY_10830.1</name>
    <name evidence="2" type="ORF">RvY_10830</name>
</gene>
<dbReference type="SMART" id="SM00474">
    <property type="entry name" value="35EXOc"/>
    <property type="match status" value="1"/>
</dbReference>
<evidence type="ECO:0000259" key="1">
    <source>
        <dbReference type="SMART" id="SM00474"/>
    </source>
</evidence>
<dbReference type="InterPro" id="IPR012337">
    <property type="entry name" value="RNaseH-like_sf"/>
</dbReference>
<dbReference type="PANTHER" id="PTHR47765:SF2">
    <property type="entry name" value="EXONUCLEASE MUT-7 HOMOLOG"/>
    <property type="match status" value="1"/>
</dbReference>
<keyword evidence="3" id="KW-1185">Reference proteome</keyword>
<dbReference type="EMBL" id="BDGG01000005">
    <property type="protein sequence ID" value="GAU99894.1"/>
    <property type="molecule type" value="Genomic_DNA"/>
</dbReference>
<dbReference type="SUPFAM" id="SSF53098">
    <property type="entry name" value="Ribonuclease H-like"/>
    <property type="match status" value="1"/>
</dbReference>
<dbReference type="STRING" id="947166.A0A1D1VE23"/>
<dbReference type="PANTHER" id="PTHR47765">
    <property type="entry name" value="3'-5' EXONUCLEASE DOMAIN-CONTAINING PROTEIN"/>
    <property type="match status" value="1"/>
</dbReference>
<dbReference type="GO" id="GO:0006139">
    <property type="term" value="P:nucleobase-containing compound metabolic process"/>
    <property type="evidence" value="ECO:0007669"/>
    <property type="project" value="InterPro"/>
</dbReference>
<dbReference type="Pfam" id="PF01927">
    <property type="entry name" value="Mut7-C"/>
    <property type="match status" value="2"/>
</dbReference>
<sequence>MYKSGDNIEAAKKAIRALNLKRFVEGSMGHEAWKELTLHDLVGRYPNELRSFLLDELENLNHLSALGEALAEWNMEEWRGRKLAELSRKSETAVDYDHLPWFYALKLPRNSIHVIDCRVAFRECMAVLRAVDVIGIDGEWHPELIGQSNTLQRICILQIATRRQCFLLDFVRLRETLTDKDWKDVLDVLFSPEIRKLGFSVQHDFDRLKNDISVFKQVSFAECPKLFDLRVICSRLSRHRELFCEQGKERKFRLKLSSLVEMFLGAPLDKREQLSAWERRPLRESQIAYAALDAFCLIELYDALEMRCEEKNIYFPVDHSSVDEEILETELAAFPLINQDEPINPSGIKLVCDAHLKGLVRRLRNVGADTELMDKAFAGDQKIYDMAANEGRIFLTNPTRWKTARKQLPHGCCFSVSNSAKSVRQLEYVLKMFNIIVSKEWVLTRCSACNGDSFIHADKDQIEFLLNGQYEREKRDKVNRKGEAAEEKRATRGWADLTTEEEFAACFKELVEASVDVDFTNGKVKSTGVIIDLSSVMEHKIRKVLTYYICRKCGKVYWPGTHFRRTWNFLLANKFIAENGAPV</sequence>
<accession>A0A1D1VE23</accession>
<dbReference type="InterPro" id="IPR036397">
    <property type="entry name" value="RNaseH_sf"/>
</dbReference>
<dbReference type="GO" id="GO:0003676">
    <property type="term" value="F:nucleic acid binding"/>
    <property type="evidence" value="ECO:0007669"/>
    <property type="project" value="InterPro"/>
</dbReference>
<dbReference type="OrthoDB" id="18193at2759"/>
<name>A0A1D1VE23_RAMVA</name>
<evidence type="ECO:0000313" key="3">
    <source>
        <dbReference type="Proteomes" id="UP000186922"/>
    </source>
</evidence>
<dbReference type="InterPro" id="IPR052408">
    <property type="entry name" value="Exonuclease_MUT-7-like"/>
</dbReference>
<protein>
    <recommendedName>
        <fullName evidence="1">3'-5' exonuclease domain-containing protein</fullName>
    </recommendedName>
</protein>
<dbReference type="AlphaFoldDB" id="A0A1D1VE23"/>
<dbReference type="InterPro" id="IPR002782">
    <property type="entry name" value="Mut7-C_RNAse_dom"/>
</dbReference>
<dbReference type="Proteomes" id="UP000186922">
    <property type="component" value="Unassembled WGS sequence"/>
</dbReference>
<dbReference type="GO" id="GO:0008408">
    <property type="term" value="F:3'-5' exonuclease activity"/>
    <property type="evidence" value="ECO:0007669"/>
    <property type="project" value="InterPro"/>
</dbReference>
<dbReference type="Gene3D" id="3.30.420.10">
    <property type="entry name" value="Ribonuclease H-like superfamily/Ribonuclease H"/>
    <property type="match status" value="1"/>
</dbReference>
<organism evidence="2 3">
    <name type="scientific">Ramazzottius varieornatus</name>
    <name type="common">Water bear</name>
    <name type="synonym">Tardigrade</name>
    <dbReference type="NCBI Taxonomy" id="947166"/>
    <lineage>
        <taxon>Eukaryota</taxon>
        <taxon>Metazoa</taxon>
        <taxon>Ecdysozoa</taxon>
        <taxon>Tardigrada</taxon>
        <taxon>Eutardigrada</taxon>
        <taxon>Parachela</taxon>
        <taxon>Hypsibioidea</taxon>
        <taxon>Ramazzottiidae</taxon>
        <taxon>Ramazzottius</taxon>
    </lineage>
</organism>
<dbReference type="InterPro" id="IPR002562">
    <property type="entry name" value="3'-5'_exonuclease_dom"/>
</dbReference>
<evidence type="ECO:0000313" key="2">
    <source>
        <dbReference type="EMBL" id="GAU99894.1"/>
    </source>
</evidence>
<proteinExistence type="predicted"/>
<feature type="domain" description="3'-5' exonuclease" evidence="1">
    <location>
        <begin position="112"/>
        <end position="309"/>
    </location>
</feature>
<dbReference type="Pfam" id="PF01612">
    <property type="entry name" value="DNA_pol_A_exo1"/>
    <property type="match status" value="1"/>
</dbReference>
<reference evidence="2 3" key="1">
    <citation type="journal article" date="2016" name="Nat. Commun.">
        <title>Extremotolerant tardigrade genome and improved radiotolerance of human cultured cells by tardigrade-unique protein.</title>
        <authorList>
            <person name="Hashimoto T."/>
            <person name="Horikawa D.D."/>
            <person name="Saito Y."/>
            <person name="Kuwahara H."/>
            <person name="Kozuka-Hata H."/>
            <person name="Shin-I T."/>
            <person name="Minakuchi Y."/>
            <person name="Ohishi K."/>
            <person name="Motoyama A."/>
            <person name="Aizu T."/>
            <person name="Enomoto A."/>
            <person name="Kondo K."/>
            <person name="Tanaka S."/>
            <person name="Hara Y."/>
            <person name="Koshikawa S."/>
            <person name="Sagara H."/>
            <person name="Miura T."/>
            <person name="Yokobori S."/>
            <person name="Miyagawa K."/>
            <person name="Suzuki Y."/>
            <person name="Kubo T."/>
            <person name="Oyama M."/>
            <person name="Kohara Y."/>
            <person name="Fujiyama A."/>
            <person name="Arakawa K."/>
            <person name="Katayama T."/>
            <person name="Toyoda A."/>
            <person name="Kunieda T."/>
        </authorList>
    </citation>
    <scope>NUCLEOTIDE SEQUENCE [LARGE SCALE GENOMIC DNA]</scope>
    <source>
        <strain evidence="2 3">YOKOZUNA-1</strain>
    </source>
</reference>
<comment type="caution">
    <text evidence="2">The sequence shown here is derived from an EMBL/GenBank/DDBJ whole genome shotgun (WGS) entry which is preliminary data.</text>
</comment>